<organism evidence="20 22">
    <name type="scientific">Labrys neptuniae</name>
    <dbReference type="NCBI Taxonomy" id="376174"/>
    <lineage>
        <taxon>Bacteria</taxon>
        <taxon>Pseudomonadati</taxon>
        <taxon>Pseudomonadota</taxon>
        <taxon>Alphaproteobacteria</taxon>
        <taxon>Hyphomicrobiales</taxon>
        <taxon>Xanthobacteraceae</taxon>
        <taxon>Labrys</taxon>
    </lineage>
</organism>
<keyword evidence="10" id="KW-0560">Oxidoreductase</keyword>
<keyword evidence="21" id="KW-1185">Reference proteome</keyword>
<evidence type="ECO:0000256" key="8">
    <source>
        <dbReference type="ARBA" id="ARBA00022982"/>
    </source>
</evidence>
<reference evidence="20 22" key="2">
    <citation type="submission" date="2024-09" db="EMBL/GenBank/DDBJ databases">
        <title>Description of Labrys sedimenti sp. nov., isolated from a diclofenac-degrading enrichment culture, and genome-based reclassification of Labrys portucalensis as a later heterotypic synonym of Labrys neptuniae.</title>
        <authorList>
            <person name="Tancsics A."/>
            <person name="Csepanyi A."/>
        </authorList>
    </citation>
    <scope>NUCLEOTIDE SEQUENCE [LARGE SCALE GENOMIC DNA]</scope>
    <source>
        <strain evidence="20 22">LMG 23412</strain>
    </source>
</reference>
<evidence type="ECO:0000256" key="13">
    <source>
        <dbReference type="ARBA" id="ARBA00030071"/>
    </source>
</evidence>
<keyword evidence="8" id="KW-0249">Electron transport</keyword>
<evidence type="ECO:0000256" key="15">
    <source>
        <dbReference type="ARBA" id="ARBA00031887"/>
    </source>
</evidence>
<keyword evidence="5" id="KW-0813">Transport</keyword>
<reference evidence="19 21" key="1">
    <citation type="submission" date="2024-07" db="EMBL/GenBank/DDBJ databases">
        <title>Description of Labrys sedimenti sp. nov., isolated from a diclofenac-degrading enrichment culture.</title>
        <authorList>
            <person name="Tancsics A."/>
            <person name="Csepanyi A."/>
        </authorList>
    </citation>
    <scope>NUCLEOTIDE SEQUENCE [LARGE SCALE GENOMIC DNA]</scope>
    <source>
        <strain evidence="19 21">LMG 23578</strain>
    </source>
</reference>
<comment type="similarity">
    <text evidence="2">Belongs to the cytochrome c oxidase bacterial subunit 4 family.</text>
</comment>
<keyword evidence="11 18" id="KW-0472">Membrane</keyword>
<accession>A0ABV6ZHY7</accession>
<dbReference type="PANTHER" id="PTHR36835">
    <property type="entry name" value="CYTOCHROME BO(3) UBIQUINOL OXIDASE SUBUNIT 4"/>
    <property type="match status" value="1"/>
</dbReference>
<dbReference type="Proteomes" id="UP001595190">
    <property type="component" value="Unassembled WGS sequence"/>
</dbReference>
<dbReference type="NCBIfam" id="TIGR02847">
    <property type="entry name" value="CyoD"/>
    <property type="match status" value="1"/>
</dbReference>
<proteinExistence type="inferred from homology"/>
<keyword evidence="7 18" id="KW-0812">Transmembrane</keyword>
<sequence>MSAHTHQDSHHGAHHDEHGSSHGSRKSYLIGFGLSVVLTFIPFWLVMTGALESKVATSLIVISLAVIQIIVHMIYFLHMDAKSEGGWNLMALIFTIVLVVITLTGSLWVMYHLVNNMMPISAHDMRNMP</sequence>
<comment type="function">
    <text evidence="12">Cytochrome bo(3) ubiquinol terminal oxidase is the component of the aerobic respiratory chain of E.coli that predominates when cells are grown at high aeration. Has proton pump activity across the membrane in addition to electron transfer, pumping 2 protons/electron.</text>
</comment>
<evidence type="ECO:0000313" key="21">
    <source>
        <dbReference type="Proteomes" id="UP001555786"/>
    </source>
</evidence>
<evidence type="ECO:0000256" key="11">
    <source>
        <dbReference type="ARBA" id="ARBA00023136"/>
    </source>
</evidence>
<comment type="subunit">
    <text evidence="3">Heterooctamer of two A chains, two B chains, two C chains and two D chains.</text>
</comment>
<gene>
    <name evidence="20" type="primary">cyoD</name>
    <name evidence="19" type="ORF">ABXS05_26170</name>
    <name evidence="20" type="ORF">ACETRX_19100</name>
</gene>
<evidence type="ECO:0000256" key="5">
    <source>
        <dbReference type="ARBA" id="ARBA00022448"/>
    </source>
</evidence>
<evidence type="ECO:0000256" key="9">
    <source>
        <dbReference type="ARBA" id="ARBA00022989"/>
    </source>
</evidence>
<dbReference type="InterPro" id="IPR005171">
    <property type="entry name" value="Cyt_c_oxidase_su4_prok"/>
</dbReference>
<dbReference type="PANTHER" id="PTHR36835:SF1">
    <property type="entry name" value="CYTOCHROME BO(3) UBIQUINOL OXIDASE SUBUNIT 4"/>
    <property type="match status" value="1"/>
</dbReference>
<evidence type="ECO:0000313" key="20">
    <source>
        <dbReference type="EMBL" id="MFC2251749.1"/>
    </source>
</evidence>
<comment type="caution">
    <text evidence="20">The sequence shown here is derived from an EMBL/GenBank/DDBJ whole genome shotgun (WGS) entry which is preliminary data.</text>
</comment>
<evidence type="ECO:0000256" key="1">
    <source>
        <dbReference type="ARBA" id="ARBA00004651"/>
    </source>
</evidence>
<dbReference type="EMBL" id="JBHGPK010000008">
    <property type="protein sequence ID" value="MFC2251749.1"/>
    <property type="molecule type" value="Genomic_DNA"/>
</dbReference>
<feature type="transmembrane region" description="Helical" evidence="18">
    <location>
        <begin position="59"/>
        <end position="77"/>
    </location>
</feature>
<evidence type="ECO:0000313" key="19">
    <source>
        <dbReference type="EMBL" id="MEW9309063.1"/>
    </source>
</evidence>
<feature type="region of interest" description="Disordered" evidence="17">
    <location>
        <begin position="1"/>
        <end position="21"/>
    </location>
</feature>
<evidence type="ECO:0000256" key="17">
    <source>
        <dbReference type="SAM" id="MobiDB-lite"/>
    </source>
</evidence>
<evidence type="ECO:0000256" key="16">
    <source>
        <dbReference type="ARBA" id="ARBA00032185"/>
    </source>
</evidence>
<dbReference type="InterPro" id="IPR014210">
    <property type="entry name" value="Cyt_o_ubiqinol_oxidase_su4"/>
</dbReference>
<evidence type="ECO:0000256" key="14">
    <source>
        <dbReference type="ARBA" id="ARBA00030211"/>
    </source>
</evidence>
<comment type="subcellular location">
    <subcellularLocation>
        <location evidence="1">Cell membrane</location>
        <topology evidence="1">Multi-pass membrane protein</topology>
    </subcellularLocation>
</comment>
<dbReference type="RefSeq" id="WP_367625888.1">
    <property type="nucleotide sequence ID" value="NZ_JBFNQD010000012.1"/>
</dbReference>
<feature type="compositionally biased region" description="Basic and acidic residues" evidence="17">
    <location>
        <begin position="1"/>
        <end position="20"/>
    </location>
</feature>
<name>A0ABV6ZHY7_9HYPH</name>
<keyword evidence="6" id="KW-1003">Cell membrane</keyword>
<keyword evidence="9 18" id="KW-1133">Transmembrane helix</keyword>
<dbReference type="Proteomes" id="UP001555786">
    <property type="component" value="Unassembled WGS sequence"/>
</dbReference>
<evidence type="ECO:0000256" key="10">
    <source>
        <dbReference type="ARBA" id="ARBA00023002"/>
    </source>
</evidence>
<evidence type="ECO:0000256" key="18">
    <source>
        <dbReference type="SAM" id="Phobius"/>
    </source>
</evidence>
<dbReference type="InterPro" id="IPR050968">
    <property type="entry name" value="Cytochrome_c_oxidase_bac_sub4"/>
</dbReference>
<dbReference type="Pfam" id="PF03626">
    <property type="entry name" value="COX4_pro"/>
    <property type="match status" value="1"/>
</dbReference>
<evidence type="ECO:0000256" key="2">
    <source>
        <dbReference type="ARBA" id="ARBA00008079"/>
    </source>
</evidence>
<feature type="transmembrane region" description="Helical" evidence="18">
    <location>
        <begin position="89"/>
        <end position="111"/>
    </location>
</feature>
<dbReference type="EMBL" id="JBFNQD010000012">
    <property type="protein sequence ID" value="MEW9309063.1"/>
    <property type="molecule type" value="Genomic_DNA"/>
</dbReference>
<evidence type="ECO:0000256" key="7">
    <source>
        <dbReference type="ARBA" id="ARBA00022692"/>
    </source>
</evidence>
<evidence type="ECO:0000256" key="4">
    <source>
        <dbReference type="ARBA" id="ARBA00014689"/>
    </source>
</evidence>
<feature type="transmembrane region" description="Helical" evidence="18">
    <location>
        <begin position="28"/>
        <end position="47"/>
    </location>
</feature>
<protein>
    <recommendedName>
        <fullName evidence="4">Cytochrome bo(3) ubiquinol oxidase subunit 4</fullName>
    </recommendedName>
    <alternativeName>
        <fullName evidence="16">Cytochrome o ubiquinol oxidase subunit 4</fullName>
    </alternativeName>
    <alternativeName>
        <fullName evidence="13">Oxidase bo(3) subunit 4</fullName>
    </alternativeName>
    <alternativeName>
        <fullName evidence="14">Ubiquinol oxidase polypeptide IV</fullName>
    </alternativeName>
    <alternativeName>
        <fullName evidence="15">Ubiquinol oxidase subunit 4</fullName>
    </alternativeName>
</protein>
<evidence type="ECO:0000256" key="12">
    <source>
        <dbReference type="ARBA" id="ARBA00025694"/>
    </source>
</evidence>
<evidence type="ECO:0000256" key="6">
    <source>
        <dbReference type="ARBA" id="ARBA00022475"/>
    </source>
</evidence>
<evidence type="ECO:0000313" key="22">
    <source>
        <dbReference type="Proteomes" id="UP001595190"/>
    </source>
</evidence>
<evidence type="ECO:0000256" key="3">
    <source>
        <dbReference type="ARBA" id="ARBA00011700"/>
    </source>
</evidence>